<dbReference type="PROSITE" id="PS50943">
    <property type="entry name" value="HTH_CROC1"/>
    <property type="match status" value="1"/>
</dbReference>
<dbReference type="CDD" id="cd00093">
    <property type="entry name" value="HTH_XRE"/>
    <property type="match status" value="1"/>
</dbReference>
<dbReference type="Pfam" id="PF17765">
    <property type="entry name" value="MLTR_LBD"/>
    <property type="match status" value="1"/>
</dbReference>
<dbReference type="SUPFAM" id="SSF47413">
    <property type="entry name" value="lambda repressor-like DNA-binding domains"/>
    <property type="match status" value="1"/>
</dbReference>
<dbReference type="InterPro" id="IPR041413">
    <property type="entry name" value="MLTR_LBD"/>
</dbReference>
<proteinExistence type="predicted"/>
<dbReference type="InterPro" id="IPR010982">
    <property type="entry name" value="Lambda_DNA-bd_dom_sf"/>
</dbReference>
<evidence type="ECO:0000313" key="2">
    <source>
        <dbReference type="EMBL" id="GHC45493.1"/>
    </source>
</evidence>
<protein>
    <submittedName>
        <fullName evidence="2">Transcriptional regulator</fullName>
    </submittedName>
</protein>
<evidence type="ECO:0000259" key="1">
    <source>
        <dbReference type="PROSITE" id="PS50943"/>
    </source>
</evidence>
<keyword evidence="3" id="KW-1185">Reference proteome</keyword>
<dbReference type="EMBL" id="BMYJ01000001">
    <property type="protein sequence ID" value="GHC45493.1"/>
    <property type="molecule type" value="Genomic_DNA"/>
</dbReference>
<feature type="domain" description="HTH cro/C1-type" evidence="1">
    <location>
        <begin position="8"/>
        <end position="62"/>
    </location>
</feature>
<dbReference type="Gene3D" id="1.10.260.40">
    <property type="entry name" value="lambda repressor-like DNA-binding domains"/>
    <property type="match status" value="1"/>
</dbReference>
<dbReference type="PANTHER" id="PTHR35010">
    <property type="entry name" value="BLL4672 PROTEIN-RELATED"/>
    <property type="match status" value="1"/>
</dbReference>
<dbReference type="AlphaFoldDB" id="A0A918TGU8"/>
<dbReference type="RefSeq" id="WP_189409801.1">
    <property type="nucleotide sequence ID" value="NZ_BMYJ01000001.1"/>
</dbReference>
<organism evidence="2 3">
    <name type="scientific">Neogemmobacter tilapiae</name>
    <dbReference type="NCBI Taxonomy" id="875041"/>
    <lineage>
        <taxon>Bacteria</taxon>
        <taxon>Pseudomonadati</taxon>
        <taxon>Pseudomonadota</taxon>
        <taxon>Alphaproteobacteria</taxon>
        <taxon>Rhodobacterales</taxon>
        <taxon>Paracoccaceae</taxon>
        <taxon>Neogemmobacter</taxon>
    </lineage>
</organism>
<reference evidence="2" key="2">
    <citation type="submission" date="2020-09" db="EMBL/GenBank/DDBJ databases">
        <authorList>
            <person name="Sun Q."/>
            <person name="Kim S."/>
        </authorList>
    </citation>
    <scope>NUCLEOTIDE SEQUENCE</scope>
    <source>
        <strain evidence="2">KCTC 23310</strain>
    </source>
</reference>
<dbReference type="SMART" id="SM00530">
    <property type="entry name" value="HTH_XRE"/>
    <property type="match status" value="1"/>
</dbReference>
<sequence>MTEFGPALKAWRQARRQSQMDLAHAAGVSPRHLAFLETGRARPSRGMVLRLAQTLTLPHPGLNALLSSAGFAPHFPALPLTDQAMTQARVALDWMITRHAPYPALILDRVWTITALNAPAQALFGPAGFAAGSSLLDAAHPDRLQALVENWVEVGHHALLRLRAESAAAGGIPELDRAAAQLAQVSEIARFLPPAPVTVLIPTIYRTPSGPLALFSTFASFGSPAEVGLEGLRVELMFPADKAAEDFLGRLAEDGQIAHSQP</sequence>
<dbReference type="Gene3D" id="3.30.450.180">
    <property type="match status" value="1"/>
</dbReference>
<dbReference type="PANTHER" id="PTHR35010:SF4">
    <property type="entry name" value="BLL5781 PROTEIN"/>
    <property type="match status" value="1"/>
</dbReference>
<dbReference type="Pfam" id="PF13560">
    <property type="entry name" value="HTH_31"/>
    <property type="match status" value="1"/>
</dbReference>
<reference evidence="2" key="1">
    <citation type="journal article" date="2014" name="Int. J. Syst. Evol. Microbiol.">
        <title>Complete genome sequence of Corynebacterium casei LMG S-19264T (=DSM 44701T), isolated from a smear-ripened cheese.</title>
        <authorList>
            <consortium name="US DOE Joint Genome Institute (JGI-PGF)"/>
            <person name="Walter F."/>
            <person name="Albersmeier A."/>
            <person name="Kalinowski J."/>
            <person name="Ruckert C."/>
        </authorList>
    </citation>
    <scope>NUCLEOTIDE SEQUENCE</scope>
    <source>
        <strain evidence="2">KCTC 23310</strain>
    </source>
</reference>
<dbReference type="InterPro" id="IPR001387">
    <property type="entry name" value="Cro/C1-type_HTH"/>
</dbReference>
<comment type="caution">
    <text evidence="2">The sequence shown here is derived from an EMBL/GenBank/DDBJ whole genome shotgun (WGS) entry which is preliminary data.</text>
</comment>
<evidence type="ECO:0000313" key="3">
    <source>
        <dbReference type="Proteomes" id="UP000638981"/>
    </source>
</evidence>
<dbReference type="Proteomes" id="UP000638981">
    <property type="component" value="Unassembled WGS sequence"/>
</dbReference>
<accession>A0A918TGU8</accession>
<gene>
    <name evidence="2" type="ORF">GCM10007315_03660</name>
</gene>
<name>A0A918TGU8_9RHOB</name>
<dbReference type="GO" id="GO:0003677">
    <property type="term" value="F:DNA binding"/>
    <property type="evidence" value="ECO:0007669"/>
    <property type="project" value="InterPro"/>
</dbReference>